<gene>
    <name evidence="1" type="ORF">Godav_026079</name>
</gene>
<organism evidence="1 2">
    <name type="scientific">Gossypium davidsonii</name>
    <name type="common">Davidson's cotton</name>
    <name type="synonym">Gossypium klotzschianum subsp. davidsonii</name>
    <dbReference type="NCBI Taxonomy" id="34287"/>
    <lineage>
        <taxon>Eukaryota</taxon>
        <taxon>Viridiplantae</taxon>
        <taxon>Streptophyta</taxon>
        <taxon>Embryophyta</taxon>
        <taxon>Tracheophyta</taxon>
        <taxon>Spermatophyta</taxon>
        <taxon>Magnoliopsida</taxon>
        <taxon>eudicotyledons</taxon>
        <taxon>Gunneridae</taxon>
        <taxon>Pentapetalae</taxon>
        <taxon>rosids</taxon>
        <taxon>malvids</taxon>
        <taxon>Malvales</taxon>
        <taxon>Malvaceae</taxon>
        <taxon>Malvoideae</taxon>
        <taxon>Gossypium</taxon>
    </lineage>
</organism>
<reference evidence="1 2" key="1">
    <citation type="journal article" date="2019" name="Genome Biol. Evol.">
        <title>Insights into the evolution of the New World diploid cottons (Gossypium, subgenus Houzingenia) based on genome sequencing.</title>
        <authorList>
            <person name="Grover C.E."/>
            <person name="Arick M.A. 2nd"/>
            <person name="Thrash A."/>
            <person name="Conover J.L."/>
            <person name="Sanders W.S."/>
            <person name="Peterson D.G."/>
            <person name="Frelichowski J.E."/>
            <person name="Scheffler J.A."/>
            <person name="Scheffler B.E."/>
            <person name="Wendel J.F."/>
        </authorList>
    </citation>
    <scope>NUCLEOTIDE SEQUENCE [LARGE SCALE GENOMIC DNA]</scope>
    <source>
        <strain evidence="1">27</strain>
        <tissue evidence="1">Leaf</tissue>
    </source>
</reference>
<keyword evidence="2" id="KW-1185">Reference proteome</keyword>
<accession>A0A7J8T8D1</accession>
<proteinExistence type="predicted"/>
<evidence type="ECO:0000313" key="1">
    <source>
        <dbReference type="EMBL" id="MBA0634631.1"/>
    </source>
</evidence>
<protein>
    <submittedName>
        <fullName evidence="1">Uncharacterized protein</fullName>
    </submittedName>
</protein>
<evidence type="ECO:0000313" key="2">
    <source>
        <dbReference type="Proteomes" id="UP000593561"/>
    </source>
</evidence>
<dbReference type="EMBL" id="JABFAC010238818">
    <property type="protein sequence ID" value="MBA0634631.1"/>
    <property type="molecule type" value="Genomic_DNA"/>
</dbReference>
<dbReference type="AlphaFoldDB" id="A0A7J8T8D1"/>
<comment type="caution">
    <text evidence="1">The sequence shown here is derived from an EMBL/GenBank/DDBJ whole genome shotgun (WGS) entry which is preliminary data.</text>
</comment>
<dbReference type="Proteomes" id="UP000593561">
    <property type="component" value="Unassembled WGS sequence"/>
</dbReference>
<feature type="non-terminal residue" evidence="1">
    <location>
        <position position="59"/>
    </location>
</feature>
<sequence>MNIPICLCTCVCSMGYAHNNLSFAGKAATQKTKAELGAAKFGGGQTDQVVIPSYDPTNG</sequence>
<name>A0A7J8T8D1_GOSDV</name>